<dbReference type="GO" id="GO:0012505">
    <property type="term" value="C:endomembrane system"/>
    <property type="evidence" value="ECO:0007669"/>
    <property type="project" value="UniProtKB-SubCell"/>
</dbReference>
<evidence type="ECO:0000256" key="2">
    <source>
        <dbReference type="ARBA" id="ARBA00022448"/>
    </source>
</evidence>
<dbReference type="GO" id="GO:0016192">
    <property type="term" value="P:vesicle-mediated transport"/>
    <property type="evidence" value="ECO:0007669"/>
    <property type="project" value="InterPro"/>
</dbReference>
<evidence type="ECO:0000256" key="4">
    <source>
        <dbReference type="ARBA" id="ARBA00023136"/>
    </source>
</evidence>
<dbReference type="InterPro" id="IPR002553">
    <property type="entry name" value="Clathrin/coatomer_adapt-like_N"/>
</dbReference>
<dbReference type="SUPFAM" id="SSF48371">
    <property type="entry name" value="ARM repeat"/>
    <property type="match status" value="1"/>
</dbReference>
<feature type="domain" description="Clathrin/coatomer adaptor adaptin-like N-terminal" evidence="5">
    <location>
        <begin position="23"/>
        <end position="100"/>
    </location>
</feature>
<dbReference type="GO" id="GO:0030117">
    <property type="term" value="C:membrane coat"/>
    <property type="evidence" value="ECO:0007669"/>
    <property type="project" value="InterPro"/>
</dbReference>
<dbReference type="Proteomes" id="UP001311799">
    <property type="component" value="Unassembled WGS sequence"/>
</dbReference>
<keyword evidence="3" id="KW-0653">Protein transport</keyword>
<dbReference type="AlphaFoldDB" id="A0AAV9XTM2"/>
<protein>
    <submittedName>
        <fullName evidence="6">Adapter-related complex 2 alpha 1 subunit</fullName>
    </submittedName>
</protein>
<dbReference type="Pfam" id="PF01602">
    <property type="entry name" value="Adaptin_N"/>
    <property type="match status" value="1"/>
</dbReference>
<evidence type="ECO:0000313" key="7">
    <source>
        <dbReference type="Proteomes" id="UP001311799"/>
    </source>
</evidence>
<dbReference type="EMBL" id="JAWDEY010000035">
    <property type="protein sequence ID" value="KAK6588105.1"/>
    <property type="molecule type" value="Genomic_DNA"/>
</dbReference>
<keyword evidence="4" id="KW-0472">Membrane</keyword>
<accession>A0AAV9XTM2</accession>
<dbReference type="InterPro" id="IPR050840">
    <property type="entry name" value="Adaptor_Complx_Large_Subunit"/>
</dbReference>
<evidence type="ECO:0000313" key="6">
    <source>
        <dbReference type="EMBL" id="KAK6588105.1"/>
    </source>
</evidence>
<evidence type="ECO:0000256" key="1">
    <source>
        <dbReference type="ARBA" id="ARBA00004308"/>
    </source>
</evidence>
<keyword evidence="7" id="KW-1185">Reference proteome</keyword>
<dbReference type="GO" id="GO:0006886">
    <property type="term" value="P:intracellular protein transport"/>
    <property type="evidence" value="ECO:0007669"/>
    <property type="project" value="InterPro"/>
</dbReference>
<dbReference type="PANTHER" id="PTHR22780">
    <property type="entry name" value="ADAPTIN, ALPHA/GAMMA/EPSILON"/>
    <property type="match status" value="1"/>
</dbReference>
<gene>
    <name evidence="6" type="ORF">RS030_71024</name>
</gene>
<proteinExistence type="predicted"/>
<dbReference type="InterPro" id="IPR011989">
    <property type="entry name" value="ARM-like"/>
</dbReference>
<dbReference type="Gene3D" id="1.25.10.10">
    <property type="entry name" value="Leucine-rich Repeat Variant"/>
    <property type="match status" value="1"/>
</dbReference>
<sequence length="1095" mass="126880">MDIIDFEVSRLRGLLNTQNEVSKRVGNVLTSKEKNNIIWRLIYINLLGYELDFGWMEIIELVGSDLYEDKHCGFIAASTIFHDRVDLLRLLINTLKRDLKICLESLTNYENIGDSSTVRGSIEVKPKKLTNKMKKTRMEGILKGSIALNFIANTPNIDFSENLFTDIMKIAEFLLEKQLFGSHSIRSKAICCLIKLFQCCPDRLKANEWSEKLILYFQFERNIDCLISLCNLIRSIIINNSNDIDNSTHKILLESDIKTNNSAVQDKDKITGISNDKLIEEWNFVVPFMVFTLFRIRKYSEFKDWKFHSVSTFWLQVKILETLQCFCKVNQDQIVINRILQIIEDIFFEGIKCIKILQDRVKNRDLYDEIEVQCTVGIGVEVTRFIIKVTDFALPHNIFHLMGSFLLGLLYTENKDYAYISVSLLCELRSNEIINELIRKNLFVLLRFTCSIDEDTTMNLLDILTYISDNENWKFISKEILNGIIYNYLREKTDNKIKKKYLYMQNSYFFPSKAKTLVEEIIISVSYLTRKFSETNEVPIKIIDVIFQFLEKFQYTESIFENIELSDNTLFEVMDILCENNLSGSSNEKRTESSKLKSEITNSSIRSIHKFATFRAFKLLSKWGKCTGNFVPRSGMRWLCFLLGEYGYILSNRIPIIEQVGVLLNIYDLLSQNHENEYNSLINSMILLSFTRFYCNSDQSIQNKIFELLKLGVSNRGNSFDSPEFLNIISLNTQYKNTPMIGNIPEDEFSDINSIRDKGCQILTEELSQRDCRTLISTIIKRYKQRGNSNKNLWLCLCLLRKGILFQSNYLTISFTHGNYKHGSGESVIYLKFKDSDKKKKISIEGISIINEERQLNRSPSSFTNDFDSLSQNLDVKIPDKVTGGIAEVGKTFEYKVAVCCRGSYLNPPIISMTLLISPNEEYIYESVETNETNFNCENGSKMVTVNYRLPVIITNFMYPTKKMDRHEFESFWDRFSQIYTKGKLAISSVEIPIYLQLLNFTVNTFKDSIDNNIMKDFIYYGTSTLYLSNHRRIAIMTVISNGHTKNELNDQNSKSGDTEDGAQNLVEIKLRSSSSIVLKILKQILTSYILVKHS</sequence>
<evidence type="ECO:0000256" key="3">
    <source>
        <dbReference type="ARBA" id="ARBA00022927"/>
    </source>
</evidence>
<comment type="subcellular location">
    <subcellularLocation>
        <location evidence="1">Endomembrane system</location>
    </subcellularLocation>
</comment>
<name>A0AAV9XTM2_9CRYT</name>
<keyword evidence="2" id="KW-0813">Transport</keyword>
<comment type="caution">
    <text evidence="6">The sequence shown here is derived from an EMBL/GenBank/DDBJ whole genome shotgun (WGS) entry which is preliminary data.</text>
</comment>
<organism evidence="6 7">
    <name type="scientific">Cryptosporidium xiaoi</name>
    <dbReference type="NCBI Taxonomy" id="659607"/>
    <lineage>
        <taxon>Eukaryota</taxon>
        <taxon>Sar</taxon>
        <taxon>Alveolata</taxon>
        <taxon>Apicomplexa</taxon>
        <taxon>Conoidasida</taxon>
        <taxon>Coccidia</taxon>
        <taxon>Eucoccidiorida</taxon>
        <taxon>Eimeriorina</taxon>
        <taxon>Cryptosporidiidae</taxon>
        <taxon>Cryptosporidium</taxon>
    </lineage>
</organism>
<reference evidence="6 7" key="1">
    <citation type="submission" date="2023-10" db="EMBL/GenBank/DDBJ databases">
        <title>Comparative genomics analysis reveals potential genetic determinants of host preference in Cryptosporidium xiaoi.</title>
        <authorList>
            <person name="Xiao L."/>
            <person name="Li J."/>
        </authorList>
    </citation>
    <scope>NUCLEOTIDE SEQUENCE [LARGE SCALE GENOMIC DNA]</scope>
    <source>
        <strain evidence="6 7">52996</strain>
    </source>
</reference>
<dbReference type="InterPro" id="IPR016024">
    <property type="entry name" value="ARM-type_fold"/>
</dbReference>
<evidence type="ECO:0000259" key="5">
    <source>
        <dbReference type="Pfam" id="PF01602"/>
    </source>
</evidence>